<comment type="caution">
    <text evidence="4">The sequence shown here is derived from an EMBL/GenBank/DDBJ whole genome shotgun (WGS) entry which is preliminary data.</text>
</comment>
<feature type="zinc finger region" description="C3H1-type" evidence="1">
    <location>
        <begin position="623"/>
        <end position="651"/>
    </location>
</feature>
<sequence>MDAPMSAHAARALEQVKMGLFMLYGAAYFTEDEWIKIDGLIHKGKYVFTNGPSLLDGNFDGELMSFDDGNDKADLTNQMHPNFSFDTVKEKSFMVTETQVDSPTESDRADSTTEPAETSNETSIEASSDDELPVKAAEPDPAMFDFSQWDTPAETTAPATSAEPEFPEAVTTKLPADVETQTSTESPTEIEESSPEPFELPEREPIEIPTDGGLALGYTQAQLDEVKAFNQNLTKAGKKGKRRGHSPSPSTQPSEPTTYAPTPSEHENRIQSWASEVDAQEPLPQVPPPGPVLPVIANEFVKTYGRPPKSVNDLVQPNNPAFVPLDRRSSSRVLTPTKKTKSGGPQLKVAAGTILIAQSSQQKRSTVELEVRSGDHVRILKHVSGIVHQAQNMRTGQRGQISENVFKKSPLAMKTDLVVEQQRTILQRAPSISSTVNGLDAMERRNAAEWDDVSVASRSTSAKPKPFGGLGSSRFAVVDETKSVSSASEDMVSREEIAKMVDEKFAQLLASRNVTTPPTGPRKKPSMNEPLQPVTPKTVTCWFWATPNKSCRFTDAECRDLHAFLPQSASSPANLRMGKPTWGALADCSPAPTTAQIQAQIAPAPSSPLPLGQGDGESMRDPAKAFKTCWYWANETCQNTAENCKYLHHHCVAGVAPKPNGWKAGWTRWGRSEPTDEFGRTASWRKDSEQKSEEKEEEEEGDLVLETVNDGGDWKEEDEVGWGESAQPPGVTTESWNHDHLNNGWGDPADKYKPPHVKALEEKSLKEQVGW</sequence>
<evidence type="ECO:0000313" key="4">
    <source>
        <dbReference type="EMBL" id="KAG4418394.1"/>
    </source>
</evidence>
<evidence type="ECO:0000313" key="5">
    <source>
        <dbReference type="Proteomes" id="UP000664132"/>
    </source>
</evidence>
<feature type="region of interest" description="Disordered" evidence="2">
    <location>
        <begin position="513"/>
        <end position="532"/>
    </location>
</feature>
<evidence type="ECO:0000259" key="3">
    <source>
        <dbReference type="PROSITE" id="PS50103"/>
    </source>
</evidence>
<feature type="region of interest" description="Disordered" evidence="2">
    <location>
        <begin position="96"/>
        <end position="135"/>
    </location>
</feature>
<feature type="zinc finger region" description="C3H1-type" evidence="1">
    <location>
        <begin position="535"/>
        <end position="565"/>
    </location>
</feature>
<feature type="region of interest" description="Disordered" evidence="2">
    <location>
        <begin position="666"/>
        <end position="771"/>
    </location>
</feature>
<gene>
    <name evidence="4" type="ORF">IFR04_008461</name>
</gene>
<feature type="compositionally biased region" description="Basic and acidic residues" evidence="2">
    <location>
        <begin position="748"/>
        <end position="771"/>
    </location>
</feature>
<feature type="region of interest" description="Disordered" evidence="2">
    <location>
        <begin position="172"/>
        <end position="268"/>
    </location>
</feature>
<dbReference type="InterPro" id="IPR000571">
    <property type="entry name" value="Znf_CCCH"/>
</dbReference>
<reference evidence="4" key="1">
    <citation type="submission" date="2021-02" db="EMBL/GenBank/DDBJ databases">
        <title>Genome sequence Cadophora malorum strain M34.</title>
        <authorList>
            <person name="Stefanovic E."/>
            <person name="Vu D."/>
            <person name="Scully C."/>
            <person name="Dijksterhuis J."/>
            <person name="Roader J."/>
            <person name="Houbraken J."/>
        </authorList>
    </citation>
    <scope>NUCLEOTIDE SEQUENCE</scope>
    <source>
        <strain evidence="4">M34</strain>
    </source>
</reference>
<evidence type="ECO:0000256" key="1">
    <source>
        <dbReference type="PROSITE-ProRule" id="PRU00723"/>
    </source>
</evidence>
<organism evidence="4 5">
    <name type="scientific">Cadophora malorum</name>
    <dbReference type="NCBI Taxonomy" id="108018"/>
    <lineage>
        <taxon>Eukaryota</taxon>
        <taxon>Fungi</taxon>
        <taxon>Dikarya</taxon>
        <taxon>Ascomycota</taxon>
        <taxon>Pezizomycotina</taxon>
        <taxon>Leotiomycetes</taxon>
        <taxon>Helotiales</taxon>
        <taxon>Ploettnerulaceae</taxon>
        <taxon>Cadophora</taxon>
    </lineage>
</organism>
<name>A0A8H7WAL3_9HELO</name>
<feature type="compositionally biased region" description="Basic and acidic residues" evidence="2">
    <location>
        <begin position="670"/>
        <end position="694"/>
    </location>
</feature>
<dbReference type="AlphaFoldDB" id="A0A8H7WAL3"/>
<dbReference type="GO" id="GO:0008270">
    <property type="term" value="F:zinc ion binding"/>
    <property type="evidence" value="ECO:0007669"/>
    <property type="project" value="UniProtKB-KW"/>
</dbReference>
<protein>
    <recommendedName>
        <fullName evidence="3">C3H1-type domain-containing protein</fullName>
    </recommendedName>
</protein>
<dbReference type="EMBL" id="JAFJYH010000129">
    <property type="protein sequence ID" value="KAG4418394.1"/>
    <property type="molecule type" value="Genomic_DNA"/>
</dbReference>
<feature type="compositionally biased region" description="Basic residues" evidence="2">
    <location>
        <begin position="236"/>
        <end position="245"/>
    </location>
</feature>
<feature type="compositionally biased region" description="Polar residues" evidence="2">
    <location>
        <begin position="112"/>
        <end position="126"/>
    </location>
</feature>
<dbReference type="Gene3D" id="3.30.1370.210">
    <property type="match status" value="1"/>
</dbReference>
<keyword evidence="5" id="KW-1185">Reference proteome</keyword>
<feature type="domain" description="C3H1-type" evidence="3">
    <location>
        <begin position="623"/>
        <end position="651"/>
    </location>
</feature>
<keyword evidence="1" id="KW-0479">Metal-binding</keyword>
<dbReference type="Proteomes" id="UP000664132">
    <property type="component" value="Unassembled WGS sequence"/>
</dbReference>
<accession>A0A8H7WAL3</accession>
<proteinExistence type="predicted"/>
<dbReference type="OrthoDB" id="3594623at2759"/>
<dbReference type="PROSITE" id="PS50103">
    <property type="entry name" value="ZF_C3H1"/>
    <property type="match status" value="2"/>
</dbReference>
<keyword evidence="1" id="KW-0863">Zinc-finger</keyword>
<keyword evidence="1" id="KW-0862">Zinc</keyword>
<feature type="domain" description="C3H1-type" evidence="3">
    <location>
        <begin position="535"/>
        <end position="565"/>
    </location>
</feature>
<feature type="compositionally biased region" description="Low complexity" evidence="2">
    <location>
        <begin position="246"/>
        <end position="258"/>
    </location>
</feature>
<evidence type="ECO:0000256" key="2">
    <source>
        <dbReference type="SAM" id="MobiDB-lite"/>
    </source>
</evidence>